<gene>
    <name evidence="1" type="ORF">RP75_10455</name>
</gene>
<dbReference type="Proteomes" id="UP000032564">
    <property type="component" value="Unassembled WGS sequence"/>
</dbReference>
<name>A0ABR5D8B4_9HYPH</name>
<proteinExistence type="predicted"/>
<sequence>MLVSSSGVNVAHGNRASLVLRREFHHHHIAHIPVHGLVSHDPKTDGDFIRDHAQIKASACHFRIYSIDQNNMES</sequence>
<reference evidence="1 2" key="1">
    <citation type="submission" date="2014-12" db="EMBL/GenBank/DDBJ databases">
        <authorList>
            <person name="Kuzmanovic N."/>
            <person name="Pulawska J."/>
            <person name="Obradovic A."/>
        </authorList>
    </citation>
    <scope>NUCLEOTIDE SEQUENCE [LARGE SCALE GENOMIC DNA]</scope>
    <source>
        <strain evidence="1 2">KFB 330</strain>
    </source>
</reference>
<evidence type="ECO:0000313" key="1">
    <source>
        <dbReference type="EMBL" id="KJF73268.1"/>
    </source>
</evidence>
<dbReference type="EMBL" id="JWIT01000006">
    <property type="protein sequence ID" value="KJF73268.1"/>
    <property type="molecule type" value="Genomic_DNA"/>
</dbReference>
<keyword evidence="2" id="KW-1185">Reference proteome</keyword>
<accession>A0ABR5D8B4</accession>
<comment type="caution">
    <text evidence="1">The sequence shown here is derived from an EMBL/GenBank/DDBJ whole genome shotgun (WGS) entry which is preliminary data.</text>
</comment>
<organism evidence="1 2">
    <name type="scientific">Agrobacterium arsenijevicii</name>
    <dbReference type="NCBI Taxonomy" id="1585697"/>
    <lineage>
        <taxon>Bacteria</taxon>
        <taxon>Pseudomonadati</taxon>
        <taxon>Pseudomonadota</taxon>
        <taxon>Alphaproteobacteria</taxon>
        <taxon>Hyphomicrobiales</taxon>
        <taxon>Rhizobiaceae</taxon>
        <taxon>Rhizobium/Agrobacterium group</taxon>
        <taxon>Agrobacterium</taxon>
    </lineage>
</organism>
<protein>
    <submittedName>
        <fullName evidence="1">Uncharacterized protein</fullName>
    </submittedName>
</protein>
<evidence type="ECO:0000313" key="2">
    <source>
        <dbReference type="Proteomes" id="UP000032564"/>
    </source>
</evidence>